<keyword evidence="6 7" id="KW-0472">Membrane</keyword>
<name>U4TQY5_9LACO</name>
<dbReference type="RefSeq" id="WP_022530408.1">
    <property type="nucleotide sequence ID" value="NZ_KI271600.1"/>
</dbReference>
<dbReference type="Gene3D" id="1.10.3720.10">
    <property type="entry name" value="MetI-like"/>
    <property type="match status" value="1"/>
</dbReference>
<dbReference type="PANTHER" id="PTHR43744">
    <property type="entry name" value="ABC TRANSPORTER PERMEASE PROTEIN MG189-RELATED-RELATED"/>
    <property type="match status" value="1"/>
</dbReference>
<evidence type="ECO:0000256" key="7">
    <source>
        <dbReference type="RuleBase" id="RU363032"/>
    </source>
</evidence>
<dbReference type="EMBL" id="KI271600">
    <property type="protein sequence ID" value="ERL64308.1"/>
    <property type="molecule type" value="Genomic_DNA"/>
</dbReference>
<comment type="subcellular location">
    <subcellularLocation>
        <location evidence="1 7">Cell membrane</location>
        <topology evidence="1 7">Multi-pass membrane protein</topology>
    </subcellularLocation>
</comment>
<evidence type="ECO:0000256" key="4">
    <source>
        <dbReference type="ARBA" id="ARBA00022692"/>
    </source>
</evidence>
<evidence type="ECO:0000313" key="9">
    <source>
        <dbReference type="EMBL" id="ERL64308.1"/>
    </source>
</evidence>
<evidence type="ECO:0000256" key="6">
    <source>
        <dbReference type="ARBA" id="ARBA00023136"/>
    </source>
</evidence>
<dbReference type="eggNOG" id="COG0395">
    <property type="taxonomic scope" value="Bacteria"/>
</dbReference>
<dbReference type="PANTHER" id="PTHR43744:SF12">
    <property type="entry name" value="ABC TRANSPORTER PERMEASE PROTEIN MG189-RELATED"/>
    <property type="match status" value="1"/>
</dbReference>
<dbReference type="InterPro" id="IPR000515">
    <property type="entry name" value="MetI-like"/>
</dbReference>
<dbReference type="SUPFAM" id="SSF161098">
    <property type="entry name" value="MetI-like"/>
    <property type="match status" value="1"/>
</dbReference>
<dbReference type="Proteomes" id="UP000030647">
    <property type="component" value="Unassembled WGS sequence"/>
</dbReference>
<dbReference type="InterPro" id="IPR035906">
    <property type="entry name" value="MetI-like_sf"/>
</dbReference>
<reference evidence="10" key="1">
    <citation type="journal article" date="2013" name="Genome Announc.">
        <title>Whole-Genome Sequencing of Lactobacillus shenzhenensis Strain LY-73T.</title>
        <authorList>
            <person name="Lin Z."/>
            <person name="Liu Z."/>
            <person name="Yang R."/>
            <person name="Zou Y."/>
            <person name="Wan D."/>
            <person name="Chen J."/>
            <person name="Guo M."/>
            <person name="Zhao J."/>
            <person name="Fang C."/>
            <person name="Yang R."/>
            <person name="Liu F."/>
        </authorList>
    </citation>
    <scope>NUCLEOTIDE SEQUENCE [LARGE SCALE GENOMIC DNA]</scope>
    <source>
        <strain evidence="10">LY-73</strain>
    </source>
</reference>
<evidence type="ECO:0000256" key="1">
    <source>
        <dbReference type="ARBA" id="ARBA00004651"/>
    </source>
</evidence>
<dbReference type="PROSITE" id="PS50928">
    <property type="entry name" value="ABC_TM1"/>
    <property type="match status" value="1"/>
</dbReference>
<accession>U4TQY5</accession>
<evidence type="ECO:0000313" key="10">
    <source>
        <dbReference type="Proteomes" id="UP000030647"/>
    </source>
</evidence>
<keyword evidence="4 7" id="KW-0812">Transmembrane</keyword>
<comment type="similarity">
    <text evidence="7">Belongs to the binding-protein-dependent transport system permease family.</text>
</comment>
<evidence type="ECO:0000256" key="2">
    <source>
        <dbReference type="ARBA" id="ARBA00022448"/>
    </source>
</evidence>
<dbReference type="AlphaFoldDB" id="U4TQY5"/>
<organism evidence="9 10">
    <name type="scientific">Schleiferilactobacillus shenzhenensis LY-73</name>
    <dbReference type="NCBI Taxonomy" id="1231336"/>
    <lineage>
        <taxon>Bacteria</taxon>
        <taxon>Bacillati</taxon>
        <taxon>Bacillota</taxon>
        <taxon>Bacilli</taxon>
        <taxon>Lactobacillales</taxon>
        <taxon>Lactobacillaceae</taxon>
        <taxon>Schleiferilactobacillus</taxon>
    </lineage>
</organism>
<keyword evidence="10" id="KW-1185">Reference proteome</keyword>
<feature type="transmembrane region" description="Helical" evidence="7">
    <location>
        <begin position="21"/>
        <end position="42"/>
    </location>
</feature>
<feature type="transmembrane region" description="Helical" evidence="7">
    <location>
        <begin position="253"/>
        <end position="274"/>
    </location>
</feature>
<evidence type="ECO:0000256" key="3">
    <source>
        <dbReference type="ARBA" id="ARBA00022475"/>
    </source>
</evidence>
<proteinExistence type="inferred from homology"/>
<feature type="domain" description="ABC transmembrane type-1" evidence="8">
    <location>
        <begin position="82"/>
        <end position="274"/>
    </location>
</feature>
<protein>
    <recommendedName>
        <fullName evidence="8">ABC transmembrane type-1 domain-containing protein</fullName>
    </recommendedName>
</protein>
<feature type="transmembrane region" description="Helical" evidence="7">
    <location>
        <begin position="82"/>
        <end position="107"/>
    </location>
</feature>
<dbReference type="HOGENOM" id="CLU_016047_1_1_9"/>
<keyword evidence="2 7" id="KW-0813">Transport</keyword>
<evidence type="ECO:0000256" key="5">
    <source>
        <dbReference type="ARBA" id="ARBA00022989"/>
    </source>
</evidence>
<gene>
    <name evidence="9" type="ORF">L248_1076</name>
</gene>
<dbReference type="GO" id="GO:0055085">
    <property type="term" value="P:transmembrane transport"/>
    <property type="evidence" value="ECO:0007669"/>
    <property type="project" value="InterPro"/>
</dbReference>
<feature type="transmembrane region" description="Helical" evidence="7">
    <location>
        <begin position="153"/>
        <end position="172"/>
    </location>
</feature>
<keyword evidence="5 7" id="KW-1133">Transmembrane helix</keyword>
<dbReference type="STRING" id="1231336.L248_1076"/>
<dbReference type="GO" id="GO:0005886">
    <property type="term" value="C:plasma membrane"/>
    <property type="evidence" value="ECO:0007669"/>
    <property type="project" value="UniProtKB-SubCell"/>
</dbReference>
<sequence>MLAKSSTHKLSQTQSRRIADFFIYLILIAGGILMIGPLLWMISTSLKDKTGVFQLPPQWIPNPIHWDAYQRLFHLSQLQTGFMNTIIVSLTVTVIGSFTSCMAAFSFAKLRMPHKNAMFLLLLVGLMIPYPAVMIPQFMMFSTIGWVDSLKPLIIPGLFGNITMIFFLRQYLQGIPDSVVESAKIDGASYWTIFTRIIFPLMRPAVAAQFILWFMGAWNDYLGPLIYLNSPEKQTLQVVIANLSATYATQTDYPLIMGLSFISMLPILIIFLIFQRQIIESVALSGMKN</sequence>
<feature type="transmembrane region" description="Helical" evidence="7">
    <location>
        <begin position="119"/>
        <end position="141"/>
    </location>
</feature>
<dbReference type="Pfam" id="PF00528">
    <property type="entry name" value="BPD_transp_1"/>
    <property type="match status" value="1"/>
</dbReference>
<evidence type="ECO:0000259" key="8">
    <source>
        <dbReference type="PROSITE" id="PS50928"/>
    </source>
</evidence>
<feature type="transmembrane region" description="Helical" evidence="7">
    <location>
        <begin position="193"/>
        <end position="215"/>
    </location>
</feature>
<dbReference type="CDD" id="cd06261">
    <property type="entry name" value="TM_PBP2"/>
    <property type="match status" value="1"/>
</dbReference>
<keyword evidence="3" id="KW-1003">Cell membrane</keyword>